<protein>
    <submittedName>
        <fullName evidence="1">Uncharacterized protein</fullName>
    </submittedName>
</protein>
<evidence type="ECO:0000313" key="1">
    <source>
        <dbReference type="EMBL" id="KAI4354461.1"/>
    </source>
</evidence>
<accession>A0ACB9Q0Z6</accession>
<proteinExistence type="predicted"/>
<organism evidence="1 2">
    <name type="scientific">Bauhinia variegata</name>
    <name type="common">Purple orchid tree</name>
    <name type="synonym">Phanera variegata</name>
    <dbReference type="NCBI Taxonomy" id="167791"/>
    <lineage>
        <taxon>Eukaryota</taxon>
        <taxon>Viridiplantae</taxon>
        <taxon>Streptophyta</taxon>
        <taxon>Embryophyta</taxon>
        <taxon>Tracheophyta</taxon>
        <taxon>Spermatophyta</taxon>
        <taxon>Magnoliopsida</taxon>
        <taxon>eudicotyledons</taxon>
        <taxon>Gunneridae</taxon>
        <taxon>Pentapetalae</taxon>
        <taxon>rosids</taxon>
        <taxon>fabids</taxon>
        <taxon>Fabales</taxon>
        <taxon>Fabaceae</taxon>
        <taxon>Cercidoideae</taxon>
        <taxon>Cercideae</taxon>
        <taxon>Bauhiniinae</taxon>
        <taxon>Bauhinia</taxon>
    </lineage>
</organism>
<dbReference type="Proteomes" id="UP000828941">
    <property type="component" value="Chromosome 2"/>
</dbReference>
<sequence length="128" mass="14154">MGSAPLGRLLFLILCITLLLISEPALGWGTVPYEPDIECQGPCNNRDDCFQQCNNMGFTKGGCCLGFNGSPFLLQEEQLVLMFLRGNLPLAMQRWVQLELSYASERVIIIQDTVMGTNAAAKKILQLN</sequence>
<dbReference type="EMBL" id="CM039427">
    <property type="protein sequence ID" value="KAI4354461.1"/>
    <property type="molecule type" value="Genomic_DNA"/>
</dbReference>
<gene>
    <name evidence="1" type="ORF">L6164_003321</name>
</gene>
<keyword evidence="2" id="KW-1185">Reference proteome</keyword>
<evidence type="ECO:0000313" key="2">
    <source>
        <dbReference type="Proteomes" id="UP000828941"/>
    </source>
</evidence>
<reference evidence="1 2" key="1">
    <citation type="journal article" date="2022" name="DNA Res.">
        <title>Chromosomal-level genome assembly of the orchid tree Bauhinia variegata (Leguminosae; Cercidoideae) supports the allotetraploid origin hypothesis of Bauhinia.</title>
        <authorList>
            <person name="Zhong Y."/>
            <person name="Chen Y."/>
            <person name="Zheng D."/>
            <person name="Pang J."/>
            <person name="Liu Y."/>
            <person name="Luo S."/>
            <person name="Meng S."/>
            <person name="Qian L."/>
            <person name="Wei D."/>
            <person name="Dai S."/>
            <person name="Zhou R."/>
        </authorList>
    </citation>
    <scope>NUCLEOTIDE SEQUENCE [LARGE SCALE GENOMIC DNA]</scope>
    <source>
        <strain evidence="1">BV-YZ2020</strain>
    </source>
</reference>
<name>A0ACB9Q0Z6_BAUVA</name>
<comment type="caution">
    <text evidence="1">The sequence shown here is derived from an EMBL/GenBank/DDBJ whole genome shotgun (WGS) entry which is preliminary data.</text>
</comment>